<dbReference type="CDD" id="cd03789">
    <property type="entry name" value="GT9_LPS_heptosyltransferase"/>
    <property type="match status" value="1"/>
</dbReference>
<evidence type="ECO:0000256" key="1">
    <source>
        <dbReference type="ARBA" id="ARBA00022676"/>
    </source>
</evidence>
<dbReference type="GO" id="GO:0009244">
    <property type="term" value="P:lipopolysaccharide core region biosynthetic process"/>
    <property type="evidence" value="ECO:0007669"/>
    <property type="project" value="TreeGrafter"/>
</dbReference>
<dbReference type="PANTHER" id="PTHR30160:SF7">
    <property type="entry name" value="ADP-HEPTOSE--LPS HEPTOSYLTRANSFERASE 2"/>
    <property type="match status" value="1"/>
</dbReference>
<proteinExistence type="predicted"/>
<accession>A0AA92X446</accession>
<comment type="caution">
    <text evidence="3">The sequence shown here is derived from an EMBL/GenBank/DDBJ whole genome shotgun (WGS) entry which is preliminary data.</text>
</comment>
<dbReference type="AlphaFoldDB" id="A0AA92X446"/>
<dbReference type="GO" id="GO:0005829">
    <property type="term" value="C:cytosol"/>
    <property type="evidence" value="ECO:0007669"/>
    <property type="project" value="TreeGrafter"/>
</dbReference>
<dbReference type="SUPFAM" id="SSF53756">
    <property type="entry name" value="UDP-Glycosyltransferase/glycogen phosphorylase"/>
    <property type="match status" value="1"/>
</dbReference>
<sequence>MSKQWKVKLANACLRLYTNLGSNFKDKYTFDKKREFDRIAIFSTTALGDLMFNTPAIRAIRERYPAAKITLISSYKNGGLVGTSRYFDDVIYWDHKAKDMLSVICRLKKNRPQLAVILHSKAPYDVITAIFSGCEYLFKDAYKNDLTGMEQWLTGTSTRGKGHLIQRKLDLVGQLGCDTQNREMFIPVDFPLQEKQPGKVVIGFQMGASEPLRCWPVSRFVGLAKKLLARSPDYQIALIGTPKEKAIEHEFMAGLTAEEQTRVISHIGKTTLPQLLAVMKNMEVLVTGDTGPLHLAIALKTKTVSLFVTANPKQTGPYQNTELHQVMYVPIDTQNLSEEQRHQPLSIISSEEVMERVLRIVVE</sequence>
<keyword evidence="2" id="KW-0808">Transferase</keyword>
<dbReference type="RefSeq" id="WP_006320111.1">
    <property type="nucleotide sequence ID" value="NZ_QYYG01000013.1"/>
</dbReference>
<dbReference type="Proteomes" id="UP000284338">
    <property type="component" value="Unassembled WGS sequence"/>
</dbReference>
<dbReference type="PANTHER" id="PTHR30160">
    <property type="entry name" value="TETRAACYLDISACCHARIDE 4'-KINASE-RELATED"/>
    <property type="match status" value="1"/>
</dbReference>
<evidence type="ECO:0000313" key="3">
    <source>
        <dbReference type="EMBL" id="RJF52655.1"/>
    </source>
</evidence>
<keyword evidence="1" id="KW-0328">Glycosyltransferase</keyword>
<keyword evidence="4" id="KW-1185">Reference proteome</keyword>
<evidence type="ECO:0000313" key="4">
    <source>
        <dbReference type="Proteomes" id="UP000284338"/>
    </source>
</evidence>
<organism evidence="3 4">
    <name type="scientific">Serratia inhibens</name>
    <dbReference type="NCBI Taxonomy" id="2338073"/>
    <lineage>
        <taxon>Bacteria</taxon>
        <taxon>Pseudomonadati</taxon>
        <taxon>Pseudomonadota</taxon>
        <taxon>Gammaproteobacteria</taxon>
        <taxon>Enterobacterales</taxon>
        <taxon>Yersiniaceae</taxon>
        <taxon>Serratia</taxon>
    </lineage>
</organism>
<evidence type="ECO:0000256" key="2">
    <source>
        <dbReference type="ARBA" id="ARBA00022679"/>
    </source>
</evidence>
<dbReference type="InterPro" id="IPR051199">
    <property type="entry name" value="LPS_LOS_Heptosyltrfase"/>
</dbReference>
<gene>
    <name evidence="3" type="ORF">D4100_24575</name>
</gene>
<dbReference type="InterPro" id="IPR002201">
    <property type="entry name" value="Glyco_trans_9"/>
</dbReference>
<dbReference type="EMBL" id="QYYG01000013">
    <property type="protein sequence ID" value="RJF52655.1"/>
    <property type="molecule type" value="Genomic_DNA"/>
</dbReference>
<dbReference type="Pfam" id="PF01075">
    <property type="entry name" value="Glyco_transf_9"/>
    <property type="match status" value="1"/>
</dbReference>
<name>A0AA92X446_9GAMM</name>
<reference evidence="3 4" key="1">
    <citation type="submission" date="2018-09" db="EMBL/GenBank/DDBJ databases">
        <title>Draft genome of a novel serratia sp. strain with antifungal activity.</title>
        <authorList>
            <person name="Dichmann S.I."/>
            <person name="Park B.P."/>
            <person name="Pathiraja D."/>
            <person name="Choi I.-G."/>
            <person name="Stougaard P."/>
            <person name="Hennessy R.C."/>
        </authorList>
    </citation>
    <scope>NUCLEOTIDE SEQUENCE [LARGE SCALE GENOMIC DNA]</scope>
    <source>
        <strain evidence="3 4">S40</strain>
    </source>
</reference>
<protein>
    <submittedName>
        <fullName evidence="3">Glycosyltransferase family 9 protein</fullName>
    </submittedName>
</protein>
<dbReference type="GO" id="GO:0008713">
    <property type="term" value="F:ADP-heptose-lipopolysaccharide heptosyltransferase activity"/>
    <property type="evidence" value="ECO:0007669"/>
    <property type="project" value="TreeGrafter"/>
</dbReference>
<dbReference type="Gene3D" id="3.40.50.2000">
    <property type="entry name" value="Glycogen Phosphorylase B"/>
    <property type="match status" value="2"/>
</dbReference>